<dbReference type="RefSeq" id="WP_120334039.1">
    <property type="nucleotide sequence ID" value="NZ_DAIRPU010000007.1"/>
</dbReference>
<keyword evidence="2" id="KW-1185">Reference proteome</keyword>
<comment type="caution">
    <text evidence="1">The sequence shown here is derived from an EMBL/GenBank/DDBJ whole genome shotgun (WGS) entry which is preliminary data.</text>
</comment>
<gene>
    <name evidence="1" type="ORF">BCY89_04355</name>
</gene>
<dbReference type="Proteomes" id="UP000286402">
    <property type="component" value="Unassembled WGS sequence"/>
</dbReference>
<dbReference type="EMBL" id="MCAQ01000012">
    <property type="protein sequence ID" value="RKF36906.1"/>
    <property type="molecule type" value="Genomic_DNA"/>
</dbReference>
<proteinExistence type="predicted"/>
<sequence length="89" mass="10754">MEKFEDQWQDDDADVGRKVREATFNDEEIGRLREKLKSLLVKFAEHKLIEGELYPFFRDQKVQEEYDHTVLLIEKRHAEIKELFSVKDN</sequence>
<evidence type="ECO:0000313" key="2">
    <source>
        <dbReference type="Proteomes" id="UP000286402"/>
    </source>
</evidence>
<organism evidence="1 2">
    <name type="scientific">Sphingobacterium siyangense</name>
    <dbReference type="NCBI Taxonomy" id="459529"/>
    <lineage>
        <taxon>Bacteria</taxon>
        <taxon>Pseudomonadati</taxon>
        <taxon>Bacteroidota</taxon>
        <taxon>Sphingobacteriia</taxon>
        <taxon>Sphingobacteriales</taxon>
        <taxon>Sphingobacteriaceae</taxon>
        <taxon>Sphingobacterium</taxon>
    </lineage>
</organism>
<protein>
    <submittedName>
        <fullName evidence="1">Uncharacterized protein</fullName>
    </submittedName>
</protein>
<accession>A0A420FVC6</accession>
<name>A0A420FVC6_9SPHI</name>
<reference evidence="1 2" key="1">
    <citation type="submission" date="2016-07" db="EMBL/GenBank/DDBJ databases">
        <title>Genome analysis of Sphingobacterium siyangense T12B17.</title>
        <authorList>
            <person name="Xu D."/>
            <person name="Su Y."/>
            <person name="Zheng S."/>
        </authorList>
    </citation>
    <scope>NUCLEOTIDE SEQUENCE [LARGE SCALE GENOMIC DNA]</scope>
    <source>
        <strain evidence="1 2">T12B17</strain>
    </source>
</reference>
<evidence type="ECO:0000313" key="1">
    <source>
        <dbReference type="EMBL" id="RKF36906.1"/>
    </source>
</evidence>
<dbReference type="AlphaFoldDB" id="A0A420FVC6"/>